<reference evidence="2 3" key="1">
    <citation type="journal article" date="2012" name="Nucleic Acids Res.">
        <title>Sequencing of the smallest Apicomplexan genome from the human pathogen Babesia microti.</title>
        <authorList>
            <person name="Cornillot E."/>
            <person name="Hadj-Kaddour K."/>
            <person name="Dassouli A."/>
            <person name="Noel B."/>
            <person name="Ranwez V."/>
            <person name="Vacherie B."/>
            <person name="Augagneur Y."/>
            <person name="Bres V."/>
            <person name="Duclos A."/>
            <person name="Randazzo S."/>
            <person name="Carcy B."/>
            <person name="Debierre-Grockiego F."/>
            <person name="Delbecq S."/>
            <person name="Moubri-Menage K."/>
            <person name="Shams-Eldin H."/>
            <person name="Usmani-Brown S."/>
            <person name="Bringaud F."/>
            <person name="Wincker P."/>
            <person name="Vivares C.P."/>
            <person name="Schwarz R.T."/>
            <person name="Schetters T.P."/>
            <person name="Krause P.J."/>
            <person name="Gorenflot A."/>
            <person name="Berry V."/>
            <person name="Barbe V."/>
            <person name="Ben Mamoun C."/>
        </authorList>
    </citation>
    <scope>NUCLEOTIDE SEQUENCE [LARGE SCALE GENOMIC DNA]</scope>
    <source>
        <strain evidence="2 3">RI</strain>
    </source>
</reference>
<dbReference type="RefSeq" id="XP_021338048.1">
    <property type="nucleotide sequence ID" value="XM_021483085.1"/>
</dbReference>
<dbReference type="OrthoDB" id="9987655at2759"/>
<dbReference type="GeneID" id="24423929"/>
<dbReference type="PANTHER" id="PTHR42535:SF2">
    <property type="entry name" value="CHROMOSOME UNDETERMINED SCAFFOLD_146, WHOLE GENOME SHOTGUN SEQUENCE"/>
    <property type="match status" value="1"/>
</dbReference>
<dbReference type="Gene3D" id="2.60.120.200">
    <property type="match status" value="1"/>
</dbReference>
<evidence type="ECO:0000259" key="1">
    <source>
        <dbReference type="Pfam" id="PF26058"/>
    </source>
</evidence>
<reference evidence="2 3" key="2">
    <citation type="journal article" date="2013" name="PLoS ONE">
        <title>Whole genome mapping and re-organization of the nuclear and mitochondrial genomes of Babesia microti isolates.</title>
        <authorList>
            <person name="Cornillot E."/>
            <person name="Dassouli A."/>
            <person name="Garg A."/>
            <person name="Pachikara N."/>
            <person name="Randazzo S."/>
            <person name="Depoix D."/>
            <person name="Carcy B."/>
            <person name="Delbecq S."/>
            <person name="Frutos R."/>
            <person name="Silva J.C."/>
            <person name="Sutton R."/>
            <person name="Krause P.J."/>
            <person name="Mamoun C.B."/>
        </authorList>
    </citation>
    <scope>NUCLEOTIDE SEQUENCE [LARGE SCALE GENOMIC DNA]</scope>
    <source>
        <strain evidence="2 3">RI</strain>
    </source>
</reference>
<dbReference type="VEuPathDB" id="PiroplasmaDB:BMR1_02g00700"/>
<feature type="domain" description="DUF8019" evidence="1">
    <location>
        <begin position="263"/>
        <end position="335"/>
    </location>
</feature>
<organism evidence="2 3">
    <name type="scientific">Babesia microti (strain RI)</name>
    <dbReference type="NCBI Taxonomy" id="1133968"/>
    <lineage>
        <taxon>Eukaryota</taxon>
        <taxon>Sar</taxon>
        <taxon>Alveolata</taxon>
        <taxon>Apicomplexa</taxon>
        <taxon>Aconoidasida</taxon>
        <taxon>Piroplasmida</taxon>
        <taxon>Babesiidae</taxon>
        <taxon>Babesia</taxon>
    </lineage>
</organism>
<dbReference type="Proteomes" id="UP000002899">
    <property type="component" value="Chromosome II"/>
</dbReference>
<dbReference type="PANTHER" id="PTHR42535">
    <property type="entry name" value="OOKINETE PROTEIN, PUTATIVE-RELATED"/>
    <property type="match status" value="1"/>
</dbReference>
<dbReference type="InterPro" id="IPR058332">
    <property type="entry name" value="DUF8019"/>
</dbReference>
<accession>A0A1R4A9X7</accession>
<dbReference type="AlphaFoldDB" id="A0A1R4A9X7"/>
<dbReference type="EMBL" id="FO082872">
    <property type="protein sequence ID" value="SJK85831.1"/>
    <property type="molecule type" value="Genomic_DNA"/>
</dbReference>
<name>A0A1R4A9X7_BABMR</name>
<evidence type="ECO:0000313" key="3">
    <source>
        <dbReference type="Proteomes" id="UP000002899"/>
    </source>
</evidence>
<dbReference type="InterPro" id="IPR013320">
    <property type="entry name" value="ConA-like_dom_sf"/>
</dbReference>
<dbReference type="Pfam" id="PF13385">
    <property type="entry name" value="Laminin_G_3"/>
    <property type="match status" value="1"/>
</dbReference>
<dbReference type="Pfam" id="PF26058">
    <property type="entry name" value="DUF8019"/>
    <property type="match status" value="1"/>
</dbReference>
<reference evidence="2 3" key="3">
    <citation type="journal article" date="2016" name="Sci. Rep.">
        <title>Genome-wide diversity and gene expression profiling of Babesia microti isolates identify polymorphic genes that mediate host-pathogen interactions.</title>
        <authorList>
            <person name="Silva J.C."/>
            <person name="Cornillot E."/>
            <person name="McCracken C."/>
            <person name="Usmani-Brown S."/>
            <person name="Dwivedi A."/>
            <person name="Ifeonu O.O."/>
            <person name="Crabtree J."/>
            <person name="Gotia H.T."/>
            <person name="Virji A.Z."/>
            <person name="Reynes C."/>
            <person name="Colinge J."/>
            <person name="Kumar V."/>
            <person name="Lawres L."/>
            <person name="Pazzi J.E."/>
            <person name="Pablo J.V."/>
            <person name="Hung C."/>
            <person name="Brancato J."/>
            <person name="Kumari P."/>
            <person name="Orvis J."/>
            <person name="Tretina K."/>
            <person name="Chibucos M."/>
            <person name="Ott S."/>
            <person name="Sadzewicz L."/>
            <person name="Sengamalay N."/>
            <person name="Shetty A.C."/>
            <person name="Su Q."/>
            <person name="Tallon L."/>
            <person name="Fraser C.M."/>
            <person name="Frutos R."/>
            <person name="Molina D.M."/>
            <person name="Krause P.J."/>
            <person name="Ben Mamoun C."/>
        </authorList>
    </citation>
    <scope>NUCLEOTIDE SEQUENCE [LARGE SCALE GENOMIC DNA]</scope>
    <source>
        <strain evidence="2 3">RI</strain>
    </source>
</reference>
<dbReference type="SUPFAM" id="SSF49899">
    <property type="entry name" value="Concanavalin A-like lectins/glucanases"/>
    <property type="match status" value="1"/>
</dbReference>
<gene>
    <name evidence="2" type="ORF">BMR1_02g00700</name>
</gene>
<dbReference type="KEGG" id="bmic:BMR1_02g00700"/>
<proteinExistence type="predicted"/>
<keyword evidence="3" id="KW-1185">Reference proteome</keyword>
<evidence type="ECO:0000313" key="2">
    <source>
        <dbReference type="EMBL" id="SJK85831.1"/>
    </source>
</evidence>
<sequence length="338" mass="38073">MCYTVINLIILLFTPFVILGNINEVLESCFVVPKYICIAQGDKYNILGLNPSEIGLIAWWAFDHSIILDSTAHANHLNQKFPHGPPALGHGHSLHIISSFSPLKISLRNPSAIRNFTVSFWLYLLTNSSLYFSNLISKGNYNSQTFTIMLYPDNRLSVRISTETNVSEGIPSNSRLPTLRWTFVTVAVSNYRLEIYINGTLDNFLILDSLPVSNDEQLVIGPFNSPSYQAYMDELKIYNHKLPSHYISSMSNVGLTGFAPNLSVVVGCHKCKFNEAKKPGFCPENYFLCTTEQIYIYAAHIARVNGWLLGNDQIWHSDTVPLDKSEERLSLCCAKDYS</sequence>
<protein>
    <recommendedName>
        <fullName evidence="1">DUF8019 domain-containing protein</fullName>
    </recommendedName>
</protein>